<feature type="compositionally biased region" description="Low complexity" evidence="1">
    <location>
        <begin position="83"/>
        <end position="93"/>
    </location>
</feature>
<protein>
    <submittedName>
        <fullName evidence="2">Uncharacterized protein</fullName>
    </submittedName>
</protein>
<reference evidence="2" key="1">
    <citation type="journal article" date="2019" name="Sci. Rep.">
        <title>Draft genome of Tanacetum cinerariifolium, the natural source of mosquito coil.</title>
        <authorList>
            <person name="Yamashiro T."/>
            <person name="Shiraishi A."/>
            <person name="Satake H."/>
            <person name="Nakayama K."/>
        </authorList>
    </citation>
    <scope>NUCLEOTIDE SEQUENCE</scope>
</reference>
<proteinExistence type="predicted"/>
<evidence type="ECO:0000256" key="1">
    <source>
        <dbReference type="SAM" id="MobiDB-lite"/>
    </source>
</evidence>
<accession>A0A699TLJ3</accession>
<name>A0A699TLJ3_TANCI</name>
<dbReference type="AlphaFoldDB" id="A0A699TLJ3"/>
<evidence type="ECO:0000313" key="2">
    <source>
        <dbReference type="EMBL" id="GFD10690.1"/>
    </source>
</evidence>
<feature type="non-terminal residue" evidence="2">
    <location>
        <position position="1"/>
    </location>
</feature>
<sequence length="120" mass="13511">ETIFTTPKTINVTKPSEEIKFREIKLEDLIKLVLNVNVDFKDPDSPEDDPIIVVDDSKEDEDEDKNEEIHSTINTKTKDISASTPPSLSSLPTELKKLPSEFNELTNEVKALNSPQSLMN</sequence>
<feature type="compositionally biased region" description="Acidic residues" evidence="1">
    <location>
        <begin position="57"/>
        <end position="66"/>
    </location>
</feature>
<organism evidence="2">
    <name type="scientific">Tanacetum cinerariifolium</name>
    <name type="common">Dalmatian daisy</name>
    <name type="synonym">Chrysanthemum cinerariifolium</name>
    <dbReference type="NCBI Taxonomy" id="118510"/>
    <lineage>
        <taxon>Eukaryota</taxon>
        <taxon>Viridiplantae</taxon>
        <taxon>Streptophyta</taxon>
        <taxon>Embryophyta</taxon>
        <taxon>Tracheophyta</taxon>
        <taxon>Spermatophyta</taxon>
        <taxon>Magnoliopsida</taxon>
        <taxon>eudicotyledons</taxon>
        <taxon>Gunneridae</taxon>
        <taxon>Pentapetalae</taxon>
        <taxon>asterids</taxon>
        <taxon>campanulids</taxon>
        <taxon>Asterales</taxon>
        <taxon>Asteraceae</taxon>
        <taxon>Asteroideae</taxon>
        <taxon>Anthemideae</taxon>
        <taxon>Anthemidinae</taxon>
        <taxon>Tanacetum</taxon>
    </lineage>
</organism>
<comment type="caution">
    <text evidence="2">The sequence shown here is derived from an EMBL/GenBank/DDBJ whole genome shotgun (WGS) entry which is preliminary data.</text>
</comment>
<gene>
    <name evidence="2" type="ORF">Tci_882659</name>
</gene>
<feature type="region of interest" description="Disordered" evidence="1">
    <location>
        <begin position="44"/>
        <end position="93"/>
    </location>
</feature>
<dbReference type="EMBL" id="BKCJ011253990">
    <property type="protein sequence ID" value="GFD10690.1"/>
    <property type="molecule type" value="Genomic_DNA"/>
</dbReference>